<dbReference type="AlphaFoldDB" id="A0A316UFA1"/>
<keyword evidence="3" id="KW-0812">Transmembrane</keyword>
<dbReference type="GO" id="GO:0016020">
    <property type="term" value="C:membrane"/>
    <property type="evidence" value="ECO:0007669"/>
    <property type="project" value="InterPro"/>
</dbReference>
<protein>
    <recommendedName>
        <fullName evidence="4">EF-hand domain-containing protein</fullName>
    </recommendedName>
</protein>
<dbReference type="InterPro" id="IPR018247">
    <property type="entry name" value="EF_Hand_1_Ca_BS"/>
</dbReference>
<feature type="transmembrane region" description="Helical" evidence="3">
    <location>
        <begin position="360"/>
        <end position="382"/>
    </location>
</feature>
<dbReference type="SUPFAM" id="SSF47473">
    <property type="entry name" value="EF-hand"/>
    <property type="match status" value="1"/>
</dbReference>
<dbReference type="Proteomes" id="UP000245942">
    <property type="component" value="Unassembled WGS sequence"/>
</dbReference>
<reference evidence="5 6" key="1">
    <citation type="journal article" date="2018" name="Mol. Biol. Evol.">
        <title>Broad Genomic Sampling Reveals a Smut Pathogenic Ancestry of the Fungal Clade Ustilaginomycotina.</title>
        <authorList>
            <person name="Kijpornyongpan T."/>
            <person name="Mondo S.J."/>
            <person name="Barry K."/>
            <person name="Sandor L."/>
            <person name="Lee J."/>
            <person name="Lipzen A."/>
            <person name="Pangilinan J."/>
            <person name="LaButti K."/>
            <person name="Hainaut M."/>
            <person name="Henrissat B."/>
            <person name="Grigoriev I.V."/>
            <person name="Spatafora J.W."/>
            <person name="Aime M.C."/>
        </authorList>
    </citation>
    <scope>NUCLEOTIDE SEQUENCE [LARGE SCALE GENOMIC DNA]</scope>
    <source>
        <strain evidence="5 6">MCA 4718</strain>
    </source>
</reference>
<dbReference type="InterPro" id="IPR002048">
    <property type="entry name" value="EF_hand_dom"/>
</dbReference>
<feature type="transmembrane region" description="Helical" evidence="3">
    <location>
        <begin position="301"/>
        <end position="322"/>
    </location>
</feature>
<feature type="compositionally biased region" description="Basic and acidic residues" evidence="2">
    <location>
        <begin position="169"/>
        <end position="182"/>
    </location>
</feature>
<feature type="compositionally biased region" description="Basic and acidic residues" evidence="2">
    <location>
        <begin position="102"/>
        <end position="128"/>
    </location>
</feature>
<feature type="compositionally biased region" description="Low complexity" evidence="2">
    <location>
        <begin position="516"/>
        <end position="526"/>
    </location>
</feature>
<dbReference type="InterPro" id="IPR058650">
    <property type="entry name" value="Msy1/2-like"/>
</dbReference>
<proteinExistence type="predicted"/>
<dbReference type="Gene3D" id="1.10.238.10">
    <property type="entry name" value="EF-hand"/>
    <property type="match status" value="1"/>
</dbReference>
<dbReference type="InterPro" id="IPR011992">
    <property type="entry name" value="EF-hand-dom_pair"/>
</dbReference>
<dbReference type="PANTHER" id="PTHR31323:SF1">
    <property type="entry name" value="MECHANOSENSITIVE ION CHANNEL PROTEIN"/>
    <property type="match status" value="1"/>
</dbReference>
<dbReference type="GeneID" id="37013440"/>
<dbReference type="Pfam" id="PF25886">
    <property type="entry name" value="Msy1"/>
    <property type="match status" value="1"/>
</dbReference>
<dbReference type="GO" id="GO:0005262">
    <property type="term" value="F:calcium channel activity"/>
    <property type="evidence" value="ECO:0007669"/>
    <property type="project" value="TreeGrafter"/>
</dbReference>
<dbReference type="SUPFAM" id="SSF50182">
    <property type="entry name" value="Sm-like ribonucleoproteins"/>
    <property type="match status" value="1"/>
</dbReference>
<dbReference type="GO" id="GO:0006874">
    <property type="term" value="P:intracellular calcium ion homeostasis"/>
    <property type="evidence" value="ECO:0007669"/>
    <property type="project" value="TreeGrafter"/>
</dbReference>
<keyword evidence="1" id="KW-0106">Calcium</keyword>
<feature type="compositionally biased region" description="Low complexity" evidence="2">
    <location>
        <begin position="198"/>
        <end position="211"/>
    </location>
</feature>
<feature type="compositionally biased region" description="Basic and acidic residues" evidence="2">
    <location>
        <begin position="9"/>
        <end position="22"/>
    </location>
</feature>
<dbReference type="PROSITE" id="PS50222">
    <property type="entry name" value="EF_HAND_2"/>
    <property type="match status" value="1"/>
</dbReference>
<gene>
    <name evidence="5" type="ORF">BCV69DRAFT_280704</name>
</gene>
<evidence type="ECO:0000256" key="1">
    <source>
        <dbReference type="ARBA" id="ARBA00022837"/>
    </source>
</evidence>
<evidence type="ECO:0000259" key="4">
    <source>
        <dbReference type="PROSITE" id="PS50222"/>
    </source>
</evidence>
<feature type="region of interest" description="Disordered" evidence="2">
    <location>
        <begin position="930"/>
        <end position="966"/>
    </location>
</feature>
<feature type="compositionally biased region" description="Basic and acidic residues" evidence="2">
    <location>
        <begin position="942"/>
        <end position="952"/>
    </location>
</feature>
<dbReference type="PROSITE" id="PS00018">
    <property type="entry name" value="EF_HAND_1"/>
    <property type="match status" value="1"/>
</dbReference>
<evidence type="ECO:0000256" key="3">
    <source>
        <dbReference type="SAM" id="Phobius"/>
    </source>
</evidence>
<dbReference type="GO" id="GO:0005509">
    <property type="term" value="F:calcium ion binding"/>
    <property type="evidence" value="ECO:0007669"/>
    <property type="project" value="InterPro"/>
</dbReference>
<feature type="transmembrane region" description="Helical" evidence="3">
    <location>
        <begin position="256"/>
        <end position="280"/>
    </location>
</feature>
<evidence type="ECO:0000313" key="6">
    <source>
        <dbReference type="Proteomes" id="UP000245942"/>
    </source>
</evidence>
<feature type="region of interest" description="Disordered" evidence="2">
    <location>
        <begin position="455"/>
        <end position="578"/>
    </location>
</feature>
<keyword evidence="6" id="KW-1185">Reference proteome</keyword>
<feature type="compositionally biased region" description="Polar residues" evidence="2">
    <location>
        <begin position="131"/>
        <end position="142"/>
    </location>
</feature>
<feature type="compositionally biased region" description="Low complexity" evidence="2">
    <location>
        <begin position="979"/>
        <end position="999"/>
    </location>
</feature>
<feature type="domain" description="EF-hand" evidence="4">
    <location>
        <begin position="662"/>
        <end position="697"/>
    </location>
</feature>
<dbReference type="InterPro" id="IPR010920">
    <property type="entry name" value="LSM_dom_sf"/>
</dbReference>
<sequence>MTSRPGPAGERDQDHERNDGRSHVYGAAGSAVPSRLASPPYEIDGSLPLYASRPDLFLPLTAAEQQQQQQSLDEKDGSAGSGSGSSSSPRPAARLAEYDGYPAEKKLREREEQQSDRQDRRCDDRRGGETVNRQGSSASAYQTVPRIAITDPLHEMRVHNLSSRPEQGLSERSDYPSKERMMASKGVTEGDISPRPGLSRQASSASLSSQSEFGYDDFDWSDDEGVEESLRQEQKEVNAARKQRNRRLSPYKVLRWLFASFLGNFLVSCTLVVPCIVMEITYRNEGPDADKSHRAYVTDNVSAWTIWASVNLFLSWILHILVELLPRAALGVVALVWGRTNQVVLTAAEYYSAQKGYFKPILYAACAWASFAIIFNSIFNLYNRTNPQTESRALYLYRLYEVVEFLFFFTLTICVEKIIVKNIALGFHKSAFAERIAEVTQALETFDHLKDYRPKLKDSGTSSPVRGFRSRTPRPSSVYGMSHEDPSRSRSFAGVNAEYSTESQPPSAGPIEPQDLDTSLDSRTSSGGFFKIRHAKKRAQNTDPAMTGEPKSAAGATYPPHAPNAGEAHSRSSTVKSKKTVFGAARGKAMRSFKINASVASKLARVAMKDPLAVLQSDEVGAIANVNSPAQAKKLAKTIFTAFRGRHRRSYLILSDFEPAYSTQAEAKTAFAVFDKDGNGDISQAEIKNVVLQTYKERRFLMKAIGDTNHAVSQLDTILLVLALVVVLFEAFAIFNVDVTQTLTTFYTLGIAFAFIFKESAQNVFDSIIFIFVTHAMDTGDRICVGESVMVVTKMSLLSSEFTLADGTDLYISNATLSALMIRNYRRSGYQWENFLIQVDIGTTLEQLDAVERDMCHWLQTEPDRLFEPSTALVPQHISYMTYIEISVGMTHRANYQDWGARFQRKNAFGAALTYYLKKHGVRYYQPAQPIVYTQPPPGYNDDQHEGDDGQHRSSRFSSEEHEEETYFLDDFSAPAGATATSSALAPSAAGAGTSASSGVKRPNYMGFTPPDDEANEEKVRQRKVKNLALTNQGGDS</sequence>
<dbReference type="OrthoDB" id="544685at2759"/>
<feature type="region of interest" description="Disordered" evidence="2">
    <location>
        <begin position="1"/>
        <end position="146"/>
    </location>
</feature>
<organism evidence="5 6">
    <name type="scientific">Pseudomicrostroma glucosiphilum</name>
    <dbReference type="NCBI Taxonomy" id="1684307"/>
    <lineage>
        <taxon>Eukaryota</taxon>
        <taxon>Fungi</taxon>
        <taxon>Dikarya</taxon>
        <taxon>Basidiomycota</taxon>
        <taxon>Ustilaginomycotina</taxon>
        <taxon>Exobasidiomycetes</taxon>
        <taxon>Microstromatales</taxon>
        <taxon>Microstromatales incertae sedis</taxon>
        <taxon>Pseudomicrostroma</taxon>
    </lineage>
</organism>
<accession>A0A316UFA1</accession>
<feature type="region of interest" description="Disordered" evidence="2">
    <location>
        <begin position="979"/>
        <end position="1021"/>
    </location>
</feature>
<dbReference type="PANTHER" id="PTHR31323">
    <property type="entry name" value="MECHANOSENSITIVE ION CHANNEL PROTEIN MSY2"/>
    <property type="match status" value="1"/>
</dbReference>
<evidence type="ECO:0000313" key="5">
    <source>
        <dbReference type="EMBL" id="PWN23091.1"/>
    </source>
</evidence>
<dbReference type="EMBL" id="KZ819322">
    <property type="protein sequence ID" value="PWN23091.1"/>
    <property type="molecule type" value="Genomic_DNA"/>
</dbReference>
<dbReference type="Pfam" id="PF00924">
    <property type="entry name" value="MS_channel_2nd"/>
    <property type="match status" value="1"/>
</dbReference>
<feature type="transmembrane region" description="Helical" evidence="3">
    <location>
        <begin position="402"/>
        <end position="420"/>
    </location>
</feature>
<dbReference type="RefSeq" id="XP_025350251.1">
    <property type="nucleotide sequence ID" value="XM_025491706.1"/>
</dbReference>
<evidence type="ECO:0000256" key="2">
    <source>
        <dbReference type="SAM" id="MobiDB-lite"/>
    </source>
</evidence>
<name>A0A316UFA1_9BASI</name>
<keyword evidence="3" id="KW-0472">Membrane</keyword>
<dbReference type="InterPro" id="IPR006685">
    <property type="entry name" value="MscS_channel_2nd"/>
</dbReference>
<feature type="region of interest" description="Disordered" evidence="2">
    <location>
        <begin position="158"/>
        <end position="215"/>
    </location>
</feature>
<keyword evidence="3" id="KW-1133">Transmembrane helix</keyword>